<organism evidence="1">
    <name type="scientific">marine metagenome</name>
    <dbReference type="NCBI Taxonomy" id="408172"/>
    <lineage>
        <taxon>unclassified sequences</taxon>
        <taxon>metagenomes</taxon>
        <taxon>ecological metagenomes</taxon>
    </lineage>
</organism>
<reference evidence="1" key="1">
    <citation type="submission" date="2018-05" db="EMBL/GenBank/DDBJ databases">
        <authorList>
            <person name="Lanie J.A."/>
            <person name="Ng W.-L."/>
            <person name="Kazmierczak K.M."/>
            <person name="Andrzejewski T.M."/>
            <person name="Davidsen T.M."/>
            <person name="Wayne K.J."/>
            <person name="Tettelin H."/>
            <person name="Glass J.I."/>
            <person name="Rusch D."/>
            <person name="Podicherti R."/>
            <person name="Tsui H.-C.T."/>
            <person name="Winkler M.E."/>
        </authorList>
    </citation>
    <scope>NUCLEOTIDE SEQUENCE</scope>
</reference>
<sequence length="42" mass="4745">MVVKALQKACTDRSPQVKSFAGKFLYFRTNLQRRGDRVAEGA</sequence>
<protein>
    <submittedName>
        <fullName evidence="1">Uncharacterized protein</fullName>
    </submittedName>
</protein>
<evidence type="ECO:0000313" key="1">
    <source>
        <dbReference type="EMBL" id="SVB50836.1"/>
    </source>
</evidence>
<accession>A0A382EJ47</accession>
<name>A0A382EJ47_9ZZZZ</name>
<proteinExistence type="predicted"/>
<dbReference type="AlphaFoldDB" id="A0A382EJ47"/>
<gene>
    <name evidence="1" type="ORF">METZ01_LOCUS203690</name>
</gene>
<dbReference type="EMBL" id="UINC01044843">
    <property type="protein sequence ID" value="SVB50836.1"/>
    <property type="molecule type" value="Genomic_DNA"/>
</dbReference>